<keyword evidence="2" id="KW-0472">Membrane</keyword>
<dbReference type="AlphaFoldDB" id="A0A367XZ81"/>
<feature type="region of interest" description="Disordered" evidence="1">
    <location>
        <begin position="1"/>
        <end position="29"/>
    </location>
</feature>
<dbReference type="EMBL" id="QLNQ01000027">
    <property type="protein sequence ID" value="RCK58884.1"/>
    <property type="molecule type" value="Genomic_DNA"/>
</dbReference>
<evidence type="ECO:0000256" key="1">
    <source>
        <dbReference type="SAM" id="MobiDB-lite"/>
    </source>
</evidence>
<feature type="region of interest" description="Disordered" evidence="1">
    <location>
        <begin position="67"/>
        <end position="108"/>
    </location>
</feature>
<dbReference type="Proteomes" id="UP000253472">
    <property type="component" value="Unassembled WGS sequence"/>
</dbReference>
<feature type="compositionally biased region" description="Polar residues" evidence="1">
    <location>
        <begin position="81"/>
        <end position="90"/>
    </location>
</feature>
<evidence type="ECO:0000256" key="2">
    <source>
        <dbReference type="SAM" id="Phobius"/>
    </source>
</evidence>
<evidence type="ECO:0000313" key="3">
    <source>
        <dbReference type="EMBL" id="RCK58884.1"/>
    </source>
</evidence>
<gene>
    <name evidence="3" type="ORF">Cantr_07748</name>
</gene>
<keyword evidence="2" id="KW-0812">Transmembrane</keyword>
<name>A0A367XZ81_9ASCO</name>
<evidence type="ECO:0000313" key="4">
    <source>
        <dbReference type="Proteomes" id="UP000253472"/>
    </source>
</evidence>
<comment type="caution">
    <text evidence="3">The sequence shown here is derived from an EMBL/GenBank/DDBJ whole genome shotgun (WGS) entry which is preliminary data.</text>
</comment>
<sequence length="108" mass="12036">MEETTNPPYQAPKMHPKEHDNSYRRNSRRRRAGRIALTVAGVAALGPLYLLVNGSCSCCRHRRRQEFSDSVLPPHVPDLSDCSSASTPASETKLRSTTPPPPPSYSRY</sequence>
<feature type="compositionally biased region" description="Pro residues" evidence="1">
    <location>
        <begin position="98"/>
        <end position="108"/>
    </location>
</feature>
<keyword evidence="4" id="KW-1185">Reference proteome</keyword>
<feature type="transmembrane region" description="Helical" evidence="2">
    <location>
        <begin position="32"/>
        <end position="52"/>
    </location>
</feature>
<proteinExistence type="predicted"/>
<reference evidence="3 4" key="1">
    <citation type="submission" date="2018-06" db="EMBL/GenBank/DDBJ databases">
        <title>Whole genome sequencing of Candida tropicalis (genome annotated by CSBL at Korea University).</title>
        <authorList>
            <person name="Ahn J."/>
        </authorList>
    </citation>
    <scope>NUCLEOTIDE SEQUENCE [LARGE SCALE GENOMIC DNA]</scope>
    <source>
        <strain evidence="3 4">ATCC 20962</strain>
    </source>
</reference>
<accession>A0A367XZ81</accession>
<organism evidence="3 4">
    <name type="scientific">Candida viswanathii</name>
    <dbReference type="NCBI Taxonomy" id="5486"/>
    <lineage>
        <taxon>Eukaryota</taxon>
        <taxon>Fungi</taxon>
        <taxon>Dikarya</taxon>
        <taxon>Ascomycota</taxon>
        <taxon>Saccharomycotina</taxon>
        <taxon>Pichiomycetes</taxon>
        <taxon>Debaryomycetaceae</taxon>
        <taxon>Candida/Lodderomyces clade</taxon>
        <taxon>Candida</taxon>
    </lineage>
</organism>
<keyword evidence="2" id="KW-1133">Transmembrane helix</keyword>
<protein>
    <submittedName>
        <fullName evidence="3">Uncharacterized protein</fullName>
    </submittedName>
</protein>